<feature type="region of interest" description="Disordered" evidence="8">
    <location>
        <begin position="37"/>
        <end position="104"/>
    </location>
</feature>
<comment type="subcellular location">
    <subcellularLocation>
        <location evidence="1">Nucleus</location>
    </subcellularLocation>
</comment>
<dbReference type="PRINTS" id="PR02094">
    <property type="entry name" value="HEXIMFAMILY"/>
</dbReference>
<proteinExistence type="inferred from homology"/>
<dbReference type="InterPro" id="IPR024872">
    <property type="entry name" value="HEXIM"/>
</dbReference>
<dbReference type="GeneID" id="100371966"/>
<evidence type="ECO:0000256" key="3">
    <source>
        <dbReference type="ARBA" id="ARBA00022491"/>
    </source>
</evidence>
<dbReference type="PANTHER" id="PTHR13469:SF8">
    <property type="entry name" value="HEXIM P-TEFB COMPLEX SUBUNIT 1"/>
    <property type="match status" value="1"/>
</dbReference>
<evidence type="ECO:0000256" key="8">
    <source>
        <dbReference type="SAM" id="MobiDB-lite"/>
    </source>
</evidence>
<keyword evidence="7" id="KW-0539">Nucleus</keyword>
<dbReference type="Pfam" id="PF15313">
    <property type="entry name" value="HEXIM"/>
    <property type="match status" value="1"/>
</dbReference>
<comment type="similarity">
    <text evidence="2">Belongs to the HEXIM family.</text>
</comment>
<reference evidence="10" key="1">
    <citation type="submission" date="2025-08" db="UniProtKB">
        <authorList>
            <consortium name="RefSeq"/>
        </authorList>
    </citation>
    <scope>IDENTIFICATION</scope>
    <source>
        <tissue evidence="10">Testes</tissue>
    </source>
</reference>
<evidence type="ECO:0000256" key="5">
    <source>
        <dbReference type="ARBA" id="ARBA00023054"/>
    </source>
</evidence>
<keyword evidence="4" id="KW-0805">Transcription regulation</keyword>
<sequence length="281" mass="33344">MSVSTQPVYRPLISPTVDFVKFSLRLRSTHRGMPSLERRISGEFSKMEADDQRIESSECSPDETERSRTRRGGATNNNNHRTETNGNFVPGKKKHRRGKNKTKRRWKPYTEMTWKEKKNLEDREAKRAEEKRKHRLTPYNTTQFLMEDHKVNTPDFNMDGTYSRQTSMDSSDELCTSDGEVQFFEKDFSETYERLHEEALHSMIKTDLVKEFIRVENYVTELEESLKLEKQKRQRDKESRLTEKRSSERKDRTIEELNQKIVLLTAELNKAKMGRERKHST</sequence>
<evidence type="ECO:0000256" key="1">
    <source>
        <dbReference type="ARBA" id="ARBA00004123"/>
    </source>
</evidence>
<evidence type="ECO:0000256" key="2">
    <source>
        <dbReference type="ARBA" id="ARBA00008409"/>
    </source>
</evidence>
<evidence type="ECO:0000256" key="6">
    <source>
        <dbReference type="ARBA" id="ARBA00023163"/>
    </source>
</evidence>
<evidence type="ECO:0000256" key="4">
    <source>
        <dbReference type="ARBA" id="ARBA00023015"/>
    </source>
</evidence>
<dbReference type="PANTHER" id="PTHR13469">
    <property type="entry name" value="HEXAMETHYLENE BISACETAMIDE INDUCIBLE 1"/>
    <property type="match status" value="1"/>
</dbReference>
<dbReference type="Gene3D" id="6.10.250.2910">
    <property type="match status" value="1"/>
</dbReference>
<feature type="compositionally biased region" description="Basic residues" evidence="8">
    <location>
        <begin position="91"/>
        <end position="104"/>
    </location>
</feature>
<accession>A0ABM0M5K5</accession>
<keyword evidence="9" id="KW-1185">Reference proteome</keyword>
<keyword evidence="3" id="KW-0678">Repressor</keyword>
<dbReference type="RefSeq" id="XP_006815296.1">
    <property type="nucleotide sequence ID" value="XM_006815233.1"/>
</dbReference>
<organism evidence="9 10">
    <name type="scientific">Saccoglossus kowalevskii</name>
    <name type="common">Acorn worm</name>
    <dbReference type="NCBI Taxonomy" id="10224"/>
    <lineage>
        <taxon>Eukaryota</taxon>
        <taxon>Metazoa</taxon>
        <taxon>Hemichordata</taxon>
        <taxon>Enteropneusta</taxon>
        <taxon>Harrimaniidae</taxon>
        <taxon>Saccoglossus</taxon>
    </lineage>
</organism>
<feature type="compositionally biased region" description="Basic and acidic residues" evidence="8">
    <location>
        <begin position="37"/>
        <end position="56"/>
    </location>
</feature>
<keyword evidence="6" id="KW-0804">Transcription</keyword>
<evidence type="ECO:0000256" key="7">
    <source>
        <dbReference type="ARBA" id="ARBA00023242"/>
    </source>
</evidence>
<feature type="region of interest" description="Disordered" evidence="8">
    <location>
        <begin position="231"/>
        <end position="252"/>
    </location>
</feature>
<feature type="compositionally biased region" description="Low complexity" evidence="8">
    <location>
        <begin position="72"/>
        <end position="87"/>
    </location>
</feature>
<protein>
    <submittedName>
        <fullName evidence="10">Protein HEXIM-like</fullName>
    </submittedName>
</protein>
<keyword evidence="5" id="KW-0175">Coiled coil</keyword>
<gene>
    <name evidence="10" type="primary">LOC100371966</name>
</gene>
<dbReference type="Proteomes" id="UP000694865">
    <property type="component" value="Unplaced"/>
</dbReference>
<name>A0ABM0M5K5_SACKO</name>
<evidence type="ECO:0000313" key="10">
    <source>
        <dbReference type="RefSeq" id="XP_006815296.1"/>
    </source>
</evidence>
<evidence type="ECO:0000313" key="9">
    <source>
        <dbReference type="Proteomes" id="UP000694865"/>
    </source>
</evidence>